<protein>
    <submittedName>
        <fullName evidence="2">SFRICE_038712</fullName>
    </submittedName>
</protein>
<evidence type="ECO:0000313" key="2">
    <source>
        <dbReference type="EMBL" id="SOQ51634.1"/>
    </source>
</evidence>
<feature type="compositionally biased region" description="Polar residues" evidence="1">
    <location>
        <begin position="62"/>
        <end position="87"/>
    </location>
</feature>
<reference evidence="2" key="1">
    <citation type="submission" date="2016-07" db="EMBL/GenBank/DDBJ databases">
        <authorList>
            <person name="Bretaudeau A."/>
        </authorList>
    </citation>
    <scope>NUCLEOTIDE SEQUENCE</scope>
    <source>
        <strain evidence="2">Rice</strain>
        <tissue evidence="2">Whole body</tissue>
    </source>
</reference>
<organism evidence="2">
    <name type="scientific">Spodoptera frugiperda</name>
    <name type="common">Fall armyworm</name>
    <dbReference type="NCBI Taxonomy" id="7108"/>
    <lineage>
        <taxon>Eukaryota</taxon>
        <taxon>Metazoa</taxon>
        <taxon>Ecdysozoa</taxon>
        <taxon>Arthropoda</taxon>
        <taxon>Hexapoda</taxon>
        <taxon>Insecta</taxon>
        <taxon>Pterygota</taxon>
        <taxon>Neoptera</taxon>
        <taxon>Endopterygota</taxon>
        <taxon>Lepidoptera</taxon>
        <taxon>Glossata</taxon>
        <taxon>Ditrysia</taxon>
        <taxon>Noctuoidea</taxon>
        <taxon>Noctuidae</taxon>
        <taxon>Amphipyrinae</taxon>
        <taxon>Spodoptera</taxon>
    </lineage>
</organism>
<gene>
    <name evidence="2" type="ORF">SFRICE_038712</name>
</gene>
<feature type="region of interest" description="Disordered" evidence="1">
    <location>
        <begin position="62"/>
        <end position="96"/>
    </location>
</feature>
<name>A0A2H1WGN0_SPOFR</name>
<evidence type="ECO:0000256" key="1">
    <source>
        <dbReference type="SAM" id="MobiDB-lite"/>
    </source>
</evidence>
<dbReference type="EMBL" id="ODYU01008225">
    <property type="protein sequence ID" value="SOQ51634.1"/>
    <property type="molecule type" value="Genomic_DNA"/>
</dbReference>
<dbReference type="AlphaFoldDB" id="A0A2H1WGN0"/>
<proteinExistence type="predicted"/>
<sequence length="96" mass="10350">MIVSCDGHIIDAVGPYAATQTDADIVTNSGFRDAIPLLENCNYRIFKPESLDEGASQLTFSQANKSRKATASNDSTSNEQVTPTPTVLTAIEIHQH</sequence>
<accession>A0A2H1WGN0</accession>